<dbReference type="PROSITE" id="PS51462">
    <property type="entry name" value="NUDIX"/>
    <property type="match status" value="1"/>
</dbReference>
<evidence type="ECO:0000256" key="2">
    <source>
        <dbReference type="ARBA" id="ARBA00007482"/>
    </source>
</evidence>
<feature type="binding site" evidence="13">
    <location>
        <position position="282"/>
    </location>
    <ligand>
        <name>Mg(2+)</name>
        <dbReference type="ChEBI" id="CHEBI:18420"/>
        <label>1</label>
    </ligand>
</feature>
<dbReference type="EC" id="3.6.1.13" evidence="3"/>
<evidence type="ECO:0000256" key="10">
    <source>
        <dbReference type="ARBA" id="ARBA00030308"/>
    </source>
</evidence>
<accession>A0A438AJ01</accession>
<dbReference type="Proteomes" id="UP000285908">
    <property type="component" value="Unassembled WGS sequence"/>
</dbReference>
<dbReference type="EMBL" id="RQXX01000002">
    <property type="protein sequence ID" value="RVV98658.1"/>
    <property type="molecule type" value="Genomic_DNA"/>
</dbReference>
<evidence type="ECO:0000313" key="17">
    <source>
        <dbReference type="Proteomes" id="UP000285908"/>
    </source>
</evidence>
<evidence type="ECO:0000256" key="6">
    <source>
        <dbReference type="ARBA" id="ARBA00022801"/>
    </source>
</evidence>
<evidence type="ECO:0000256" key="12">
    <source>
        <dbReference type="ARBA" id="ARBA00049546"/>
    </source>
</evidence>
<feature type="binding site" evidence="13">
    <location>
        <position position="332"/>
    </location>
    <ligand>
        <name>Mg(2+)</name>
        <dbReference type="ChEBI" id="CHEBI:18420"/>
        <label>1</label>
    </ligand>
</feature>
<evidence type="ECO:0000259" key="15">
    <source>
        <dbReference type="PROSITE" id="PS51462"/>
    </source>
</evidence>
<evidence type="ECO:0000256" key="3">
    <source>
        <dbReference type="ARBA" id="ARBA00012453"/>
    </source>
</evidence>
<feature type="domain" description="Nudix hydrolase" evidence="15">
    <location>
        <begin position="220"/>
        <end position="361"/>
    </location>
</feature>
<dbReference type="GO" id="GO:0019144">
    <property type="term" value="F:ADP-sugar diphosphatase activity"/>
    <property type="evidence" value="ECO:0007669"/>
    <property type="project" value="TreeGrafter"/>
</dbReference>
<dbReference type="Gene3D" id="3.10.490.10">
    <property type="entry name" value="Gamma-glutamyl cyclotransferase-like"/>
    <property type="match status" value="1"/>
</dbReference>
<feature type="binding site" evidence="13">
    <location>
        <position position="262"/>
    </location>
    <ligand>
        <name>Mg(2+)</name>
        <dbReference type="ChEBI" id="CHEBI:18420"/>
        <label>1</label>
    </ligand>
</feature>
<evidence type="ECO:0000256" key="1">
    <source>
        <dbReference type="ARBA" id="ARBA00001946"/>
    </source>
</evidence>
<dbReference type="AlphaFoldDB" id="A0A438AJ01"/>
<organism evidence="16 17">
    <name type="scientific">Mesobaculum littorinae</name>
    <dbReference type="NCBI Taxonomy" id="2486419"/>
    <lineage>
        <taxon>Bacteria</taxon>
        <taxon>Pseudomonadati</taxon>
        <taxon>Pseudomonadota</taxon>
        <taxon>Alphaproteobacteria</taxon>
        <taxon>Rhodobacterales</taxon>
        <taxon>Roseobacteraceae</taxon>
        <taxon>Mesobaculum</taxon>
    </lineage>
</organism>
<evidence type="ECO:0000256" key="4">
    <source>
        <dbReference type="ARBA" id="ARBA00013297"/>
    </source>
</evidence>
<dbReference type="GO" id="GO:0005829">
    <property type="term" value="C:cytosol"/>
    <property type="evidence" value="ECO:0007669"/>
    <property type="project" value="TreeGrafter"/>
</dbReference>
<evidence type="ECO:0000256" key="9">
    <source>
        <dbReference type="ARBA" id="ARBA00030162"/>
    </source>
</evidence>
<dbReference type="CDD" id="cd24155">
    <property type="entry name" value="NUDIX_ADPRase"/>
    <property type="match status" value="1"/>
</dbReference>
<dbReference type="InterPro" id="IPR000086">
    <property type="entry name" value="NUDIX_hydrolase_dom"/>
</dbReference>
<keyword evidence="17" id="KW-1185">Reference proteome</keyword>
<name>A0A438AJ01_9RHOB</name>
<dbReference type="CDD" id="cd06661">
    <property type="entry name" value="GGCT_like"/>
    <property type="match status" value="1"/>
</dbReference>
<dbReference type="RefSeq" id="WP_127905889.1">
    <property type="nucleotide sequence ID" value="NZ_RQXX01000002.1"/>
</dbReference>
<comment type="similarity">
    <text evidence="2">Belongs to the Nudix hydrolase family. NudF subfamily.</text>
</comment>
<keyword evidence="6" id="KW-0378">Hydrolase</keyword>
<dbReference type="InterPro" id="IPR015797">
    <property type="entry name" value="NUDIX_hydrolase-like_dom_sf"/>
</dbReference>
<proteinExistence type="inferred from homology"/>
<evidence type="ECO:0000313" key="16">
    <source>
        <dbReference type="EMBL" id="RVV98658.1"/>
    </source>
</evidence>
<dbReference type="PANTHER" id="PTHR11839:SF5">
    <property type="entry name" value="ADP-RIBOSE PYROPHOSPHATASE"/>
    <property type="match status" value="1"/>
</dbReference>
<evidence type="ECO:0000256" key="13">
    <source>
        <dbReference type="PIRSR" id="PIRSR604385-2"/>
    </source>
</evidence>
<evidence type="ECO:0000256" key="7">
    <source>
        <dbReference type="ARBA" id="ARBA00022842"/>
    </source>
</evidence>
<dbReference type="GO" id="GO:0019693">
    <property type="term" value="P:ribose phosphate metabolic process"/>
    <property type="evidence" value="ECO:0007669"/>
    <property type="project" value="TreeGrafter"/>
</dbReference>
<evidence type="ECO:0000256" key="8">
    <source>
        <dbReference type="ARBA" id="ARBA00025164"/>
    </source>
</evidence>
<dbReference type="InterPro" id="IPR004385">
    <property type="entry name" value="NDP_pyrophosphatase"/>
</dbReference>
<dbReference type="GO" id="GO:0046872">
    <property type="term" value="F:metal ion binding"/>
    <property type="evidence" value="ECO:0007669"/>
    <property type="project" value="UniProtKB-KW"/>
</dbReference>
<dbReference type="SUPFAM" id="SSF55811">
    <property type="entry name" value="Nudix"/>
    <property type="match status" value="1"/>
</dbReference>
<dbReference type="PANTHER" id="PTHR11839">
    <property type="entry name" value="UDP/ADP-SUGAR PYROPHOSPHATASE"/>
    <property type="match status" value="1"/>
</dbReference>
<dbReference type="Pfam" id="PF00293">
    <property type="entry name" value="NUDIX"/>
    <property type="match status" value="1"/>
</dbReference>
<evidence type="ECO:0000256" key="14">
    <source>
        <dbReference type="PIRSR" id="PIRSR604385-3"/>
    </source>
</evidence>
<keyword evidence="7 13" id="KW-0460">Magnesium</keyword>
<feature type="short sequence motif" description="Nudix box" evidence="14">
    <location>
        <begin position="263"/>
        <end position="285"/>
    </location>
</feature>
<dbReference type="GO" id="GO:0047631">
    <property type="term" value="F:ADP-ribose diphosphatase activity"/>
    <property type="evidence" value="ECO:0007669"/>
    <property type="project" value="UniProtKB-EC"/>
</dbReference>
<evidence type="ECO:0000256" key="5">
    <source>
        <dbReference type="ARBA" id="ARBA00022723"/>
    </source>
</evidence>
<keyword evidence="5 13" id="KW-0479">Metal-binding</keyword>
<dbReference type="NCBIfam" id="TIGR00052">
    <property type="entry name" value="nudix-type nucleoside diphosphatase, YffH/AdpP family"/>
    <property type="match status" value="1"/>
</dbReference>
<dbReference type="GO" id="GO:0006753">
    <property type="term" value="P:nucleoside phosphate metabolic process"/>
    <property type="evidence" value="ECO:0007669"/>
    <property type="project" value="TreeGrafter"/>
</dbReference>
<dbReference type="OrthoDB" id="5292471at2"/>
<feature type="binding site" evidence="13">
    <location>
        <position position="278"/>
    </location>
    <ligand>
        <name>Mg(2+)</name>
        <dbReference type="ChEBI" id="CHEBI:18420"/>
        <label>1</label>
    </ligand>
</feature>
<comment type="catalytic activity">
    <reaction evidence="12">
        <text>ADP-D-ribose + H2O = D-ribose 5-phosphate + AMP + 2 H(+)</text>
        <dbReference type="Rhea" id="RHEA:10412"/>
        <dbReference type="ChEBI" id="CHEBI:15377"/>
        <dbReference type="ChEBI" id="CHEBI:15378"/>
        <dbReference type="ChEBI" id="CHEBI:57967"/>
        <dbReference type="ChEBI" id="CHEBI:78346"/>
        <dbReference type="ChEBI" id="CHEBI:456215"/>
        <dbReference type="EC" id="3.6.1.13"/>
    </reaction>
</comment>
<evidence type="ECO:0000256" key="11">
    <source>
        <dbReference type="ARBA" id="ARBA00033056"/>
    </source>
</evidence>
<protein>
    <recommendedName>
        <fullName evidence="4">ADP-ribose pyrophosphatase</fullName>
        <ecNumber evidence="3">3.6.1.13</ecNumber>
    </recommendedName>
    <alternativeName>
        <fullName evidence="9">ADP-ribose diphosphatase</fullName>
    </alternativeName>
    <alternativeName>
        <fullName evidence="11">ADP-ribose phosphohydrolase</fullName>
    </alternativeName>
    <alternativeName>
        <fullName evidence="10">Adenosine diphosphoribose pyrophosphatase</fullName>
    </alternativeName>
</protein>
<dbReference type="InterPro" id="IPR013024">
    <property type="entry name" value="GGCT-like"/>
</dbReference>
<comment type="cofactor">
    <cofactor evidence="1 13">
        <name>Mg(2+)</name>
        <dbReference type="ChEBI" id="CHEBI:18420"/>
    </cofactor>
</comment>
<gene>
    <name evidence="16" type="ORF">EKE94_07030</name>
</gene>
<dbReference type="Gene3D" id="3.90.79.10">
    <property type="entry name" value="Nucleoside Triphosphate Pyrophosphohydrolase"/>
    <property type="match status" value="1"/>
</dbReference>
<comment type="caution">
    <text evidence="16">The sequence shown here is derived from an EMBL/GenBank/DDBJ whole genome shotgun (WGS) entry which is preliminary data.</text>
</comment>
<reference evidence="16 17" key="1">
    <citation type="submission" date="2018-11" db="EMBL/GenBank/DDBJ databases">
        <title>Mesobaculum littorinae gen. nov., sp. nov., isolated from Littorina scabra that represents a novel genus of the order Rhodobacteraceae.</title>
        <authorList>
            <person name="Li F."/>
        </authorList>
    </citation>
    <scope>NUCLEOTIDE SEQUENCE [LARGE SCALE GENOMIC DNA]</scope>
    <source>
        <strain evidence="16 17">M0103</strain>
    </source>
</reference>
<comment type="function">
    <text evidence="8">Acts on ADP-mannose and ADP-glucose as well as ADP-ribose. Prevents glycogen biosynthesis. The reaction catalyzed by this enzyme is a limiting step of the gluconeogenic process.</text>
</comment>
<sequence>MTDIHLFGTLRDDALRARVLGRDIAGKPAVLQGVATVERPGADDPALVAGTGAEVPTLCLRALDADLRRRIEFYAGGLGCRAVELPQPGGPVLIFAPDAPDAAAPHDAEGQGPWDLAVWQAAWAPICRRAAEEAMGYLGRIDGATLAGRMPTIRVRASSWVRAQTAPAPRHLRRGYDRDRVAVHDRRQPYAHYFAVEEADLQHPKFNGGASDTLTRAAFVLGDAVTVLPYDPARDRVLLVEQFRYGPHVRGDVLPWSLEPVAGRIDPGEMPQEAIRRECDEEAGLTLGHLEPVASYYPSPGAVTEYLYSYVGLCDLPDEAGSDAGGKDDEGEDILSHVIGFDRLMELIALGEIDNAPLLLTAFWLAPRRRELAALA</sequence>